<dbReference type="GO" id="GO:0005525">
    <property type="term" value="F:GTP binding"/>
    <property type="evidence" value="ECO:0007669"/>
    <property type="project" value="UniProtKB-KW"/>
</dbReference>
<dbReference type="Gene3D" id="3.40.50.300">
    <property type="entry name" value="P-loop containing nucleotide triphosphate hydrolases"/>
    <property type="match status" value="1"/>
</dbReference>
<keyword evidence="5" id="KW-1185">Reference proteome</keyword>
<dbReference type="PROSITE" id="PS00675">
    <property type="entry name" value="SIGMA54_INTERACT_1"/>
    <property type="match status" value="1"/>
</dbReference>
<organism evidence="4 5">
    <name type="scientific">Peronospora destructor</name>
    <dbReference type="NCBI Taxonomy" id="86335"/>
    <lineage>
        <taxon>Eukaryota</taxon>
        <taxon>Sar</taxon>
        <taxon>Stramenopiles</taxon>
        <taxon>Oomycota</taxon>
        <taxon>Peronosporomycetes</taxon>
        <taxon>Peronosporales</taxon>
        <taxon>Peronosporaceae</taxon>
        <taxon>Peronospora</taxon>
    </lineage>
</organism>
<dbReference type="Proteomes" id="UP001162029">
    <property type="component" value="Unassembled WGS sequence"/>
</dbReference>
<sequence length="260" mass="28657">METPSVRVLVVGDSGVGKTALLQSLCRSQSLTLSSYTKSSLWTTGCDVHVLLQSLGPSNREIFVEFLDIGGHCQYELSRHVFYHDVHGVMFVHDLSNVKSGEHLRNWSRELSTIQRRKGCVVPSTGNEYDFPTLHELPKVVVGSKKDLLSKKHRTKTMGPMGFAEFRTVSSIQSSVEPLSIEPSGAFDTFLQQTLAFSNRGDGKSSSSIDNNNSLGLRQTANRNVDRDDGRSDLCAEVSDCGVAMPPLSTCSGSDRSRWW</sequence>
<evidence type="ECO:0000313" key="4">
    <source>
        <dbReference type="EMBL" id="CAI5739010.1"/>
    </source>
</evidence>
<name>A0AAV0UQ82_9STRA</name>
<evidence type="ECO:0000256" key="1">
    <source>
        <dbReference type="ARBA" id="ARBA00022741"/>
    </source>
</evidence>
<dbReference type="EMBL" id="CANTFM010001394">
    <property type="protein sequence ID" value="CAI5739010.1"/>
    <property type="molecule type" value="Genomic_DNA"/>
</dbReference>
<dbReference type="InterPro" id="IPR001806">
    <property type="entry name" value="Small_GTPase"/>
</dbReference>
<feature type="region of interest" description="Disordered" evidence="3">
    <location>
        <begin position="199"/>
        <end position="229"/>
    </location>
</feature>
<proteinExistence type="predicted"/>
<gene>
    <name evidence="4" type="ORF">PDE001_LOCUS7072</name>
</gene>
<dbReference type="SUPFAM" id="SSF52540">
    <property type="entry name" value="P-loop containing nucleoside triphosphate hydrolases"/>
    <property type="match status" value="1"/>
</dbReference>
<dbReference type="InterPro" id="IPR027417">
    <property type="entry name" value="P-loop_NTPase"/>
</dbReference>
<evidence type="ECO:0000313" key="5">
    <source>
        <dbReference type="Proteomes" id="UP001162029"/>
    </source>
</evidence>
<dbReference type="SMART" id="SM00175">
    <property type="entry name" value="RAB"/>
    <property type="match status" value="1"/>
</dbReference>
<dbReference type="PANTHER" id="PTHR24073">
    <property type="entry name" value="DRAB5-RELATED"/>
    <property type="match status" value="1"/>
</dbReference>
<keyword evidence="1" id="KW-0547">Nucleotide-binding</keyword>
<dbReference type="InterPro" id="IPR025662">
    <property type="entry name" value="Sigma_54_int_dom_ATP-bd_1"/>
</dbReference>
<reference evidence="4" key="1">
    <citation type="submission" date="2022-12" db="EMBL/GenBank/DDBJ databases">
        <authorList>
            <person name="Webb A."/>
        </authorList>
    </citation>
    <scope>NUCLEOTIDE SEQUENCE</scope>
    <source>
        <strain evidence="4">Pd1</strain>
    </source>
</reference>
<evidence type="ECO:0000256" key="2">
    <source>
        <dbReference type="ARBA" id="ARBA00023134"/>
    </source>
</evidence>
<protein>
    <submittedName>
        <fullName evidence="4">Uncharacterized protein</fullName>
    </submittedName>
</protein>
<comment type="caution">
    <text evidence="4">The sequence shown here is derived from an EMBL/GenBank/DDBJ whole genome shotgun (WGS) entry which is preliminary data.</text>
</comment>
<dbReference type="AlphaFoldDB" id="A0AAV0UQ82"/>
<dbReference type="GO" id="GO:0003924">
    <property type="term" value="F:GTPase activity"/>
    <property type="evidence" value="ECO:0007669"/>
    <property type="project" value="InterPro"/>
</dbReference>
<dbReference type="PRINTS" id="PR00449">
    <property type="entry name" value="RASTRNSFRMNG"/>
</dbReference>
<accession>A0AAV0UQ82</accession>
<dbReference type="PROSITE" id="PS51419">
    <property type="entry name" value="RAB"/>
    <property type="match status" value="1"/>
</dbReference>
<feature type="compositionally biased region" description="Polar residues" evidence="3">
    <location>
        <begin position="204"/>
        <end position="223"/>
    </location>
</feature>
<dbReference type="Pfam" id="PF00071">
    <property type="entry name" value="Ras"/>
    <property type="match status" value="1"/>
</dbReference>
<evidence type="ECO:0000256" key="3">
    <source>
        <dbReference type="SAM" id="MobiDB-lite"/>
    </source>
</evidence>
<keyword evidence="2" id="KW-0342">GTP-binding</keyword>